<evidence type="ECO:0000313" key="2">
    <source>
        <dbReference type="Proteomes" id="UP000003250"/>
    </source>
</evidence>
<dbReference type="AlphaFoldDB" id="H0HR10"/>
<protein>
    <submittedName>
        <fullName evidence="1">Uncharacterized protein</fullName>
    </submittedName>
</protein>
<evidence type="ECO:0000313" key="1">
    <source>
        <dbReference type="EMBL" id="EHK56872.1"/>
    </source>
</evidence>
<keyword evidence="2" id="KW-1185">Reference proteome</keyword>
<name>H0HR10_9HYPH</name>
<dbReference type="Gene3D" id="3.30.40.220">
    <property type="match status" value="1"/>
</dbReference>
<reference evidence="1 2" key="1">
    <citation type="journal article" date="2012" name="J. Bacteriol.">
        <title>Draft Genome Sequence of Mesorhizobium alhagi CCNWXJ12-2T, a Novel Salt-Resistant Species Isolated from the Desert of Northwestern China.</title>
        <authorList>
            <person name="Zhou M."/>
            <person name="Chen W."/>
            <person name="Chen H."/>
            <person name="Wei G."/>
        </authorList>
    </citation>
    <scope>NUCLEOTIDE SEQUENCE [LARGE SCALE GENOMIC DNA]</scope>
    <source>
        <strain evidence="1 2">CCNWXJ12-2</strain>
    </source>
</reference>
<dbReference type="Proteomes" id="UP000003250">
    <property type="component" value="Unassembled WGS sequence"/>
</dbReference>
<dbReference type="EMBL" id="AHAM01000097">
    <property type="protein sequence ID" value="EHK56872.1"/>
    <property type="molecule type" value="Genomic_DNA"/>
</dbReference>
<sequence>MKPPLENWPLRFVETNRSRHGKERFYFRQSTAGRIRLPDPYAEPVIFQQVYDRCLKACPPVSAKVDGSRRKKRNPLYRALHQAAYRAKKKKRSFDLTPGWMLEQLTRQENRCAITGITMETVWTREDAPYRVSIDRIESGLGYTQGNCRLVILAVNVAMNEWGLDTYLKVAAAAISGTSCHTLRDGLGTVQVQAATPKNISFEFQGDSAS</sequence>
<dbReference type="OrthoDB" id="8456435at2"/>
<gene>
    <name evidence="1" type="ORF">MAXJ12_12962</name>
</gene>
<dbReference type="PATRIC" id="fig|1107882.3.peg.2540"/>
<dbReference type="RefSeq" id="WP_008836220.1">
    <property type="nucleotide sequence ID" value="NZ_AHAM01000097.1"/>
</dbReference>
<accession>H0HR10</accession>
<proteinExistence type="predicted"/>
<organism evidence="1 2">
    <name type="scientific">Mesorhizobium alhagi CCNWXJ12-2</name>
    <dbReference type="NCBI Taxonomy" id="1107882"/>
    <lineage>
        <taxon>Bacteria</taxon>
        <taxon>Pseudomonadati</taxon>
        <taxon>Pseudomonadota</taxon>
        <taxon>Alphaproteobacteria</taxon>
        <taxon>Hyphomicrobiales</taxon>
        <taxon>Phyllobacteriaceae</taxon>
        <taxon>Allomesorhizobium</taxon>
    </lineage>
</organism>